<sequence>FVRVEDEVPVVAAEKAKGSRKKRKTAGGASGSTYPSKKLREDHDTSSDVGASTGGMYLVVIQELFERSNLNIEHPVERFVVLSYPPCHSSSNVVDAEVSSIAMSRILDPPIMTTAVATTVAANISSIPVPRASDELVHA</sequence>
<comment type="caution">
    <text evidence="2">The sequence shown here is derived from an EMBL/GenBank/DDBJ whole genome shotgun (WGS) entry which is preliminary data.</text>
</comment>
<dbReference type="AlphaFoldDB" id="A0A699VFG0"/>
<dbReference type="EMBL" id="BKCJ011403631">
    <property type="protein sequence ID" value="GFD30404.1"/>
    <property type="molecule type" value="Genomic_DNA"/>
</dbReference>
<protein>
    <submittedName>
        <fullName evidence="2">Uncharacterized protein</fullName>
    </submittedName>
</protein>
<feature type="non-terminal residue" evidence="2">
    <location>
        <position position="1"/>
    </location>
</feature>
<proteinExistence type="predicted"/>
<gene>
    <name evidence="2" type="ORF">Tci_902373</name>
</gene>
<organism evidence="2">
    <name type="scientific">Tanacetum cinerariifolium</name>
    <name type="common">Dalmatian daisy</name>
    <name type="synonym">Chrysanthemum cinerariifolium</name>
    <dbReference type="NCBI Taxonomy" id="118510"/>
    <lineage>
        <taxon>Eukaryota</taxon>
        <taxon>Viridiplantae</taxon>
        <taxon>Streptophyta</taxon>
        <taxon>Embryophyta</taxon>
        <taxon>Tracheophyta</taxon>
        <taxon>Spermatophyta</taxon>
        <taxon>Magnoliopsida</taxon>
        <taxon>eudicotyledons</taxon>
        <taxon>Gunneridae</taxon>
        <taxon>Pentapetalae</taxon>
        <taxon>asterids</taxon>
        <taxon>campanulids</taxon>
        <taxon>Asterales</taxon>
        <taxon>Asteraceae</taxon>
        <taxon>Asteroideae</taxon>
        <taxon>Anthemideae</taxon>
        <taxon>Anthemidinae</taxon>
        <taxon>Tanacetum</taxon>
    </lineage>
</organism>
<accession>A0A699VFG0</accession>
<reference evidence="2" key="1">
    <citation type="journal article" date="2019" name="Sci. Rep.">
        <title>Draft genome of Tanacetum cinerariifolium, the natural source of mosquito coil.</title>
        <authorList>
            <person name="Yamashiro T."/>
            <person name="Shiraishi A."/>
            <person name="Satake H."/>
            <person name="Nakayama K."/>
        </authorList>
    </citation>
    <scope>NUCLEOTIDE SEQUENCE</scope>
</reference>
<feature type="region of interest" description="Disordered" evidence="1">
    <location>
        <begin position="1"/>
        <end position="49"/>
    </location>
</feature>
<name>A0A699VFG0_TANCI</name>
<evidence type="ECO:0000256" key="1">
    <source>
        <dbReference type="SAM" id="MobiDB-lite"/>
    </source>
</evidence>
<evidence type="ECO:0000313" key="2">
    <source>
        <dbReference type="EMBL" id="GFD30404.1"/>
    </source>
</evidence>
<feature type="non-terminal residue" evidence="2">
    <location>
        <position position="139"/>
    </location>
</feature>